<organism evidence="2 3">
    <name type="scientific">Hyaloperonospora brassicae</name>
    <name type="common">Brassica downy mildew</name>
    <name type="synonym">Peronospora brassicae</name>
    <dbReference type="NCBI Taxonomy" id="162125"/>
    <lineage>
        <taxon>Eukaryota</taxon>
        <taxon>Sar</taxon>
        <taxon>Stramenopiles</taxon>
        <taxon>Oomycota</taxon>
        <taxon>Peronosporomycetes</taxon>
        <taxon>Peronosporales</taxon>
        <taxon>Peronosporaceae</taxon>
        <taxon>Hyaloperonospora</taxon>
    </lineage>
</organism>
<reference evidence="2" key="1">
    <citation type="submission" date="2022-12" db="EMBL/GenBank/DDBJ databases">
        <authorList>
            <person name="Webb A."/>
        </authorList>
    </citation>
    <scope>NUCLEOTIDE SEQUENCE</scope>
    <source>
        <strain evidence="2">Hp1</strain>
    </source>
</reference>
<sequence>MATPPAGMYLVDALDDTALLTGLEPMRDALSATSEHMRHALPLESSNATLDVEMNIDMDVFCPGAMLDADAFPSDSGDGLFDSRFYPAMSGDDVQEDIEQMLSCGSDEALLHSHDHDTMPGQRCQCRTFAITANRVQTPSKKVGVAIAARDQRKVLRHTFGSGKRLQGFGFDEAADIDQTPHLEVELTNKRQSASAHDVFATVVERRRTVMAEGRVVVDRETIQALPERPEAKEQNVALTPAHVRQKSCSMEDDQIYSSPLQRSLPVGAVPSPLSSIDFVSLEDVVATPLSNTSRSTVRSNRPAAARSLSPADELEKMTASGSKLSISKMNMLRCNFQVSPGHGTVPLVTPTAMLPPPYFRGALDSPEKRRAHSKTIDPFAQSLSFSFAKDASTGR</sequence>
<accession>A0AAV0UL84</accession>
<evidence type="ECO:0000313" key="2">
    <source>
        <dbReference type="EMBL" id="CAI5737692.1"/>
    </source>
</evidence>
<protein>
    <submittedName>
        <fullName evidence="2">Uncharacterized protein</fullName>
    </submittedName>
</protein>
<dbReference type="Proteomes" id="UP001162031">
    <property type="component" value="Unassembled WGS sequence"/>
</dbReference>
<comment type="caution">
    <text evidence="2">The sequence shown here is derived from an EMBL/GenBank/DDBJ whole genome shotgun (WGS) entry which is preliminary data.</text>
</comment>
<name>A0AAV0UL84_HYABA</name>
<evidence type="ECO:0000256" key="1">
    <source>
        <dbReference type="SAM" id="MobiDB-lite"/>
    </source>
</evidence>
<gene>
    <name evidence="2" type="ORF">HBR001_LOCUS7239</name>
</gene>
<feature type="compositionally biased region" description="Low complexity" evidence="1">
    <location>
        <begin position="291"/>
        <end position="302"/>
    </location>
</feature>
<proteinExistence type="predicted"/>
<evidence type="ECO:0000313" key="3">
    <source>
        <dbReference type="Proteomes" id="UP001162031"/>
    </source>
</evidence>
<dbReference type="EMBL" id="CANTFL010001342">
    <property type="protein sequence ID" value="CAI5737692.1"/>
    <property type="molecule type" value="Genomic_DNA"/>
</dbReference>
<keyword evidence="3" id="KW-1185">Reference proteome</keyword>
<feature type="region of interest" description="Disordered" evidence="1">
    <location>
        <begin position="290"/>
        <end position="315"/>
    </location>
</feature>
<dbReference type="AlphaFoldDB" id="A0AAV0UL84"/>